<evidence type="ECO:0000313" key="11">
    <source>
        <dbReference type="EMBL" id="RLP75616.1"/>
    </source>
</evidence>
<feature type="transmembrane region" description="Helical" evidence="9">
    <location>
        <begin position="351"/>
        <end position="371"/>
    </location>
</feature>
<dbReference type="EMBL" id="RCUX01000006">
    <property type="protein sequence ID" value="RLP75616.1"/>
    <property type="molecule type" value="Genomic_DNA"/>
</dbReference>
<feature type="transmembrane region" description="Helical" evidence="9">
    <location>
        <begin position="263"/>
        <end position="285"/>
    </location>
</feature>
<evidence type="ECO:0000256" key="4">
    <source>
        <dbReference type="ARBA" id="ARBA00022692"/>
    </source>
</evidence>
<proteinExistence type="inferred from homology"/>
<sequence>MGESRSRIRLSLGALLGSHVLSRTGNVVTLFAIPFSVLALGGGPIDVGLAAFVATAPVILGGPLGGVLVDRVGYVRASVVADIVSGATIALIPILAVTVGLPFPVLLTLVFLGGLLDTPGETARRVMLPQISTAAGIRLERSVGFLDASTRLSSLLGAPAAGLLITALGAYPALTVTAVTFTLSALMTGLWVRMPGSAEPLEAPQNPEGYWQDLRAGFAFAVRDPLLRLIVAMVLITNLLDAARINTLLPLYATEYLNGPAALGLVLGVFGGGALVGSLTFGFFAHRMPRRITLAVCFTIAGGPSLVVPALGLGLEWMAPAAAISGLAAGAVNPILGAVQLERIPVHMRGRVYGLITAGAWAGIPLGGLLGGVSASVIGVTATFGVIAVIYTLATLWPLTGGNWRLMERSRIAPGEDPPASAPRVD</sequence>
<feature type="transmembrane region" description="Helical" evidence="9">
    <location>
        <begin position="49"/>
        <end position="69"/>
    </location>
</feature>
<feature type="transmembrane region" description="Helical" evidence="9">
    <location>
        <begin position="225"/>
        <end position="243"/>
    </location>
</feature>
<dbReference type="Pfam" id="PF07690">
    <property type="entry name" value="MFS_1"/>
    <property type="match status" value="1"/>
</dbReference>
<dbReference type="AlphaFoldDB" id="A0A3L7A5L5"/>
<keyword evidence="6 9" id="KW-0472">Membrane</keyword>
<dbReference type="InterPro" id="IPR020846">
    <property type="entry name" value="MFS_dom"/>
</dbReference>
<dbReference type="RefSeq" id="WP_121648588.1">
    <property type="nucleotide sequence ID" value="NZ_RCUX01000006.1"/>
</dbReference>
<protein>
    <recommendedName>
        <fullName evidence="8">Multidrug efflux pump Tap</fullName>
    </recommendedName>
</protein>
<keyword evidence="2" id="KW-0813">Transport</keyword>
<comment type="caution">
    <text evidence="11">The sequence shown here is derived from an EMBL/GenBank/DDBJ whole genome shotgun (WGS) entry which is preliminary data.</text>
</comment>
<evidence type="ECO:0000256" key="1">
    <source>
        <dbReference type="ARBA" id="ARBA00004429"/>
    </source>
</evidence>
<comment type="subcellular location">
    <subcellularLocation>
        <location evidence="1">Cell inner membrane</location>
        <topology evidence="1">Multi-pass membrane protein</topology>
    </subcellularLocation>
</comment>
<reference evidence="11 12" key="1">
    <citation type="submission" date="2018-10" db="EMBL/GenBank/DDBJ databases">
        <authorList>
            <person name="Li J."/>
        </authorList>
    </citation>
    <scope>NUCLEOTIDE SEQUENCE [LARGE SCALE GENOMIC DNA]</scope>
    <source>
        <strain evidence="11 12">IF 016277</strain>
    </source>
</reference>
<comment type="similarity">
    <text evidence="7">Belongs to the major facilitator superfamily. Drug:H(+) antiporter-3 (DHA3) (TC 2.A.1.21) family.</text>
</comment>
<evidence type="ECO:0000256" key="2">
    <source>
        <dbReference type="ARBA" id="ARBA00022448"/>
    </source>
</evidence>
<dbReference type="PANTHER" id="PTHR23513">
    <property type="entry name" value="INTEGRAL MEMBRANE EFFLUX PROTEIN-RELATED"/>
    <property type="match status" value="1"/>
</dbReference>
<dbReference type="Gene3D" id="1.20.1250.20">
    <property type="entry name" value="MFS general substrate transporter like domains"/>
    <property type="match status" value="1"/>
</dbReference>
<name>A0A3L7A5L5_9MICO</name>
<dbReference type="PROSITE" id="PS50850">
    <property type="entry name" value="MFS"/>
    <property type="match status" value="1"/>
</dbReference>
<feature type="transmembrane region" description="Helical" evidence="9">
    <location>
        <begin position="317"/>
        <end position="339"/>
    </location>
</feature>
<feature type="transmembrane region" description="Helical" evidence="9">
    <location>
        <begin position="90"/>
        <end position="116"/>
    </location>
</feature>
<keyword evidence="12" id="KW-1185">Reference proteome</keyword>
<keyword evidence="4 9" id="KW-0812">Transmembrane</keyword>
<evidence type="ECO:0000256" key="8">
    <source>
        <dbReference type="ARBA" id="ARBA00040914"/>
    </source>
</evidence>
<keyword evidence="5 9" id="KW-1133">Transmembrane helix</keyword>
<evidence type="ECO:0000256" key="5">
    <source>
        <dbReference type="ARBA" id="ARBA00022989"/>
    </source>
</evidence>
<evidence type="ECO:0000256" key="9">
    <source>
        <dbReference type="SAM" id="Phobius"/>
    </source>
</evidence>
<dbReference type="CDD" id="cd06173">
    <property type="entry name" value="MFS_MefA_like"/>
    <property type="match status" value="1"/>
</dbReference>
<dbReference type="GO" id="GO:0005886">
    <property type="term" value="C:plasma membrane"/>
    <property type="evidence" value="ECO:0007669"/>
    <property type="project" value="UniProtKB-SubCell"/>
</dbReference>
<dbReference type="OrthoDB" id="9793136at2"/>
<gene>
    <name evidence="11" type="ORF">D9V32_09080</name>
</gene>
<dbReference type="SUPFAM" id="SSF103473">
    <property type="entry name" value="MFS general substrate transporter"/>
    <property type="match status" value="1"/>
</dbReference>
<evidence type="ECO:0000256" key="6">
    <source>
        <dbReference type="ARBA" id="ARBA00023136"/>
    </source>
</evidence>
<feature type="transmembrane region" description="Helical" evidence="9">
    <location>
        <begin position="377"/>
        <end position="399"/>
    </location>
</feature>
<dbReference type="InterPro" id="IPR036259">
    <property type="entry name" value="MFS_trans_sf"/>
</dbReference>
<feature type="transmembrane region" description="Helical" evidence="9">
    <location>
        <begin position="160"/>
        <end position="186"/>
    </location>
</feature>
<organism evidence="11 12">
    <name type="scientific">Mycetocola tolaasinivorans</name>
    <dbReference type="NCBI Taxonomy" id="76635"/>
    <lineage>
        <taxon>Bacteria</taxon>
        <taxon>Bacillati</taxon>
        <taxon>Actinomycetota</taxon>
        <taxon>Actinomycetes</taxon>
        <taxon>Micrococcales</taxon>
        <taxon>Microbacteriaceae</taxon>
        <taxon>Mycetocola</taxon>
    </lineage>
</organism>
<feature type="domain" description="Major facilitator superfamily (MFS) profile" evidence="10">
    <location>
        <begin position="227"/>
        <end position="426"/>
    </location>
</feature>
<keyword evidence="3" id="KW-1003">Cell membrane</keyword>
<evidence type="ECO:0000313" key="12">
    <source>
        <dbReference type="Proteomes" id="UP000272503"/>
    </source>
</evidence>
<accession>A0A3L7A5L5</accession>
<feature type="transmembrane region" description="Helical" evidence="9">
    <location>
        <begin position="292"/>
        <end position="311"/>
    </location>
</feature>
<evidence type="ECO:0000256" key="3">
    <source>
        <dbReference type="ARBA" id="ARBA00022475"/>
    </source>
</evidence>
<dbReference type="Proteomes" id="UP000272503">
    <property type="component" value="Unassembled WGS sequence"/>
</dbReference>
<evidence type="ECO:0000256" key="7">
    <source>
        <dbReference type="ARBA" id="ARBA00038075"/>
    </source>
</evidence>
<evidence type="ECO:0000259" key="10">
    <source>
        <dbReference type="PROSITE" id="PS50850"/>
    </source>
</evidence>
<dbReference type="PANTHER" id="PTHR23513:SF9">
    <property type="entry name" value="ENTEROBACTIN EXPORTER ENTS"/>
    <property type="match status" value="1"/>
</dbReference>
<dbReference type="GO" id="GO:0022857">
    <property type="term" value="F:transmembrane transporter activity"/>
    <property type="evidence" value="ECO:0007669"/>
    <property type="project" value="InterPro"/>
</dbReference>
<dbReference type="InterPro" id="IPR011701">
    <property type="entry name" value="MFS"/>
</dbReference>